<evidence type="ECO:0000313" key="2">
    <source>
        <dbReference type="EMBL" id="QYC45462.1"/>
    </source>
</evidence>
<protein>
    <submittedName>
        <fullName evidence="2">Uncharacterized protein</fullName>
    </submittedName>
</protein>
<accession>A0ABX8UGD9</accession>
<feature type="region of interest" description="Disordered" evidence="1">
    <location>
        <begin position="1"/>
        <end position="296"/>
    </location>
</feature>
<feature type="compositionally biased region" description="Basic and acidic residues" evidence="1">
    <location>
        <begin position="128"/>
        <end position="149"/>
    </location>
</feature>
<feature type="compositionally biased region" description="Pro residues" evidence="1">
    <location>
        <begin position="240"/>
        <end position="252"/>
    </location>
</feature>
<sequence length="296" mass="32957">MSASTTLSQPRRLRGGGAERSAFAVTQVAERPSRSRTPSPGSECAAPATDQRRLPRRLAVQLAGRAPQPDDVEDVHRLGDRLERAAARQGVHEDHQERARERPRPDEQRRPAPAPVAPLREQHHHHHDERGHALDHDNRAVGRGREDQGLRAAGEGLEDEAGRLHQPEQKQSQPEGPPRPGDHDREQHQRGHPEHQVDDHLDRARHERRDQRPRPRAKAKEAAAARRCHRTMDHDHSTPGPRPPAARSPRPQPASRSCRSILKTGKPGATACTCSSDALASSPSKNLPTSHPQRFR</sequence>
<proteinExistence type="predicted"/>
<keyword evidence="3" id="KW-1185">Reference proteome</keyword>
<dbReference type="Proteomes" id="UP000824681">
    <property type="component" value="Chromosome"/>
</dbReference>
<gene>
    <name evidence="2" type="ORF">Nocox_39575</name>
</gene>
<feature type="compositionally biased region" description="Basic and acidic residues" evidence="1">
    <location>
        <begin position="74"/>
        <end position="110"/>
    </location>
</feature>
<feature type="compositionally biased region" description="Polar residues" evidence="1">
    <location>
        <begin position="272"/>
        <end position="296"/>
    </location>
</feature>
<feature type="compositionally biased region" description="Basic and acidic residues" evidence="1">
    <location>
        <begin position="180"/>
        <end position="237"/>
    </location>
</feature>
<dbReference type="EMBL" id="CP068985">
    <property type="protein sequence ID" value="QYC45462.1"/>
    <property type="molecule type" value="Genomic_DNA"/>
</dbReference>
<organism evidence="2 3">
    <name type="scientific">Nonomuraea coxensis DSM 45129</name>
    <dbReference type="NCBI Taxonomy" id="1122611"/>
    <lineage>
        <taxon>Bacteria</taxon>
        <taxon>Bacillati</taxon>
        <taxon>Actinomycetota</taxon>
        <taxon>Actinomycetes</taxon>
        <taxon>Streptosporangiales</taxon>
        <taxon>Streptosporangiaceae</taxon>
        <taxon>Nonomuraea</taxon>
    </lineage>
</organism>
<name>A0ABX8UGD9_9ACTN</name>
<reference evidence="2 3" key="1">
    <citation type="journal article" date="2021" name="ACS Chem. Biol.">
        <title>Genomic-Led Discovery of a Novel Glycopeptide Antibiotic by Nonomuraea coxensis DSM 45129.</title>
        <authorList>
            <person name="Yushchuk O."/>
            <person name="Vior N.M."/>
            <person name="Andreo-Vidal A."/>
            <person name="Berini F."/>
            <person name="Ruckert C."/>
            <person name="Busche T."/>
            <person name="Binda E."/>
            <person name="Kalinowski J."/>
            <person name="Truman A.W."/>
            <person name="Marinelli F."/>
        </authorList>
    </citation>
    <scope>NUCLEOTIDE SEQUENCE [LARGE SCALE GENOMIC DNA]</scope>
    <source>
        <strain evidence="2 3">DSM 45129</strain>
    </source>
</reference>
<evidence type="ECO:0000313" key="3">
    <source>
        <dbReference type="Proteomes" id="UP000824681"/>
    </source>
</evidence>
<evidence type="ECO:0000256" key="1">
    <source>
        <dbReference type="SAM" id="MobiDB-lite"/>
    </source>
</evidence>